<accession>A0A0R7EZ24</accession>
<evidence type="ECO:0000313" key="1">
    <source>
        <dbReference type="EMBL" id="AKN80813.1"/>
    </source>
</evidence>
<keyword evidence="2" id="KW-1185">Reference proteome</keyword>
<protein>
    <submittedName>
        <fullName evidence="1">Late expression factor 3</fullName>
    </submittedName>
</protein>
<sequence>MSKRPSETVLNIVPAEKKGKIATTPQMVLMKREFQKGNIKKGAARMDNNVIYKLDCKTLHKNEQNLVYVENKEMYDQIEKDASYNFTIEKRANRWYLLSFERKECEEIEFKEMLSLNDFSNELEVKVPVFVEAAYDSNNKHYTIKIIGCINLDGVYKQCDLVLSLNGTTCFNFDIRETKLQRSKRALTTIYTEMVNKWCVFHVTCHKTHNNNYNLIVNEYSKIDKYNLDKVIDEDQQTSPINNISYSTTRSFKFVEVKKIFKCEFITEGPKRLVIGFETTNNVLVCGAKFFMANEDDENAITDIMSDINSINFDIDTGTKVYCVYSYTPRGDNLLYNVITMLNKEEDEYETIFSS</sequence>
<dbReference type="EMBL" id="KP296186">
    <property type="protein sequence ID" value="AKN80813.1"/>
    <property type="molecule type" value="Genomic_DNA"/>
</dbReference>
<proteinExistence type="predicted"/>
<gene>
    <name evidence="1" type="primary">lef-3</name>
</gene>
<reference evidence="1 2" key="1">
    <citation type="journal article" date="2015" name="J. Virol.">
        <title>A betabaculovirus-encoded gp64 homolog is a functional envelope fusion protein.</title>
        <authorList>
            <person name="Ardisson-Araujo D.M."/>
            <person name="Melo F.L."/>
            <person name="Clem R.J."/>
            <person name="Wolff J.L."/>
            <person name="Ribeiro B.M."/>
        </authorList>
    </citation>
    <scope>NUCLEOTIDE SEQUENCE [LARGE SCALE GENOMIC DNA]</scope>
    <source>
        <strain evidence="1 2">Parana-2009</strain>
    </source>
</reference>
<organism evidence="1 2">
    <name type="scientific">Diatraea saccharalis granulovirus</name>
    <dbReference type="NCBI Taxonomy" id="1675862"/>
    <lineage>
        <taxon>Viruses</taxon>
        <taxon>Viruses incertae sedis</taxon>
        <taxon>Naldaviricetes</taxon>
        <taxon>Lefavirales</taxon>
        <taxon>Baculoviridae</taxon>
        <taxon>Betabaculovirus</taxon>
        <taxon>Betabaculovirus disaccharalis</taxon>
    </lineage>
</organism>
<dbReference type="GeneID" id="26373959"/>
<dbReference type="Proteomes" id="UP000203433">
    <property type="component" value="Segment"/>
</dbReference>
<evidence type="ECO:0000313" key="2">
    <source>
        <dbReference type="Proteomes" id="UP000203433"/>
    </source>
</evidence>
<name>A0A0R7EZ24_9BBAC</name>
<dbReference type="RefSeq" id="YP_009182297.1">
    <property type="nucleotide sequence ID" value="NC_028491.1"/>
</dbReference>
<dbReference type="KEGG" id="vg:26373959"/>
<dbReference type="OrthoDB" id="8148at10239"/>